<feature type="domain" description="Outer membrane protein beta-barrel" evidence="2">
    <location>
        <begin position="38"/>
        <end position="212"/>
    </location>
</feature>
<dbReference type="EMBL" id="DWZI01000018">
    <property type="protein sequence ID" value="HJA85243.1"/>
    <property type="molecule type" value="Genomic_DNA"/>
</dbReference>
<comment type="caution">
    <text evidence="3">The sequence shown here is derived from an EMBL/GenBank/DDBJ whole genome shotgun (WGS) entry which is preliminary data.</text>
</comment>
<gene>
    <name evidence="3" type="ORF">H9950_03430</name>
</gene>
<name>A0A9D2HW65_9BACE</name>
<evidence type="ECO:0000313" key="4">
    <source>
        <dbReference type="Proteomes" id="UP000823862"/>
    </source>
</evidence>
<dbReference type="Proteomes" id="UP000823862">
    <property type="component" value="Unassembled WGS sequence"/>
</dbReference>
<proteinExistence type="predicted"/>
<organism evidence="3 4">
    <name type="scientific">Candidatus Bacteroides avicola</name>
    <dbReference type="NCBI Taxonomy" id="2838468"/>
    <lineage>
        <taxon>Bacteria</taxon>
        <taxon>Pseudomonadati</taxon>
        <taxon>Bacteroidota</taxon>
        <taxon>Bacteroidia</taxon>
        <taxon>Bacteroidales</taxon>
        <taxon>Bacteroidaceae</taxon>
        <taxon>Bacteroides</taxon>
    </lineage>
</organism>
<dbReference type="InterPro" id="IPR025665">
    <property type="entry name" value="Beta-barrel_OMP_2"/>
</dbReference>
<dbReference type="Pfam" id="PF13568">
    <property type="entry name" value="OMP_b-brl_2"/>
    <property type="match status" value="1"/>
</dbReference>
<feature type="signal peptide" evidence="1">
    <location>
        <begin position="1"/>
        <end position="22"/>
    </location>
</feature>
<protein>
    <submittedName>
        <fullName evidence="3">PorT family protein</fullName>
    </submittedName>
</protein>
<evidence type="ECO:0000256" key="1">
    <source>
        <dbReference type="SAM" id="SignalP"/>
    </source>
</evidence>
<sequence>MRTSPFLLNLCLLLLCSPLLWGQTKPGNDGKKEEQPVTANFGAKAGFTAALSLLNDFSIGGTPVEQVQNNYKVGYFASLFMRINFGKHFLQPEVSYNVNQCDVSFNKPGLPSAAGSVATTTASIESKIHSIDIPVIYGYNFIKTGPYAMSAFGGPKIRYIWRDKSDVTFRNFDQTNIHEELRPLNLSFTLGVAVTISRIFFDFRYDIGLLDMSKGVTCQLADESETDNTIRFRRRDNILSFSLGVFF</sequence>
<keyword evidence="1" id="KW-0732">Signal</keyword>
<reference evidence="3" key="2">
    <citation type="submission" date="2021-04" db="EMBL/GenBank/DDBJ databases">
        <authorList>
            <person name="Gilroy R."/>
        </authorList>
    </citation>
    <scope>NUCLEOTIDE SEQUENCE</scope>
    <source>
        <strain evidence="3">ChiHjej12B11-9795</strain>
    </source>
</reference>
<reference evidence="3" key="1">
    <citation type="journal article" date="2021" name="PeerJ">
        <title>Extensive microbial diversity within the chicken gut microbiome revealed by metagenomics and culture.</title>
        <authorList>
            <person name="Gilroy R."/>
            <person name="Ravi A."/>
            <person name="Getino M."/>
            <person name="Pursley I."/>
            <person name="Horton D.L."/>
            <person name="Alikhan N.F."/>
            <person name="Baker D."/>
            <person name="Gharbi K."/>
            <person name="Hall N."/>
            <person name="Watson M."/>
            <person name="Adriaenssens E.M."/>
            <person name="Foster-Nyarko E."/>
            <person name="Jarju S."/>
            <person name="Secka A."/>
            <person name="Antonio M."/>
            <person name="Oren A."/>
            <person name="Chaudhuri R.R."/>
            <person name="La Ragione R."/>
            <person name="Hildebrand F."/>
            <person name="Pallen M.J."/>
        </authorList>
    </citation>
    <scope>NUCLEOTIDE SEQUENCE</scope>
    <source>
        <strain evidence="3">ChiHjej12B11-9795</strain>
    </source>
</reference>
<evidence type="ECO:0000313" key="3">
    <source>
        <dbReference type="EMBL" id="HJA85243.1"/>
    </source>
</evidence>
<dbReference type="AlphaFoldDB" id="A0A9D2HW65"/>
<evidence type="ECO:0000259" key="2">
    <source>
        <dbReference type="Pfam" id="PF13568"/>
    </source>
</evidence>
<accession>A0A9D2HW65</accession>
<feature type="chain" id="PRO_5039389111" evidence="1">
    <location>
        <begin position="23"/>
        <end position="247"/>
    </location>
</feature>